<evidence type="ECO:0000259" key="5">
    <source>
        <dbReference type="Pfam" id="PF00535"/>
    </source>
</evidence>
<comment type="caution">
    <text evidence="6">The sequence shown here is derived from an EMBL/GenBank/DDBJ whole genome shotgun (WGS) entry which is preliminary data.</text>
</comment>
<evidence type="ECO:0000256" key="1">
    <source>
        <dbReference type="ARBA" id="ARBA00006739"/>
    </source>
</evidence>
<evidence type="ECO:0000313" key="7">
    <source>
        <dbReference type="Proteomes" id="UP001319200"/>
    </source>
</evidence>
<comment type="similarity">
    <text evidence="1">Belongs to the glycosyltransferase 2 family.</text>
</comment>
<evidence type="ECO:0000256" key="3">
    <source>
        <dbReference type="ARBA" id="ARBA00022679"/>
    </source>
</evidence>
<keyword evidence="4" id="KW-1133">Transmembrane helix</keyword>
<feature type="domain" description="Glycosyltransferase 2-like" evidence="5">
    <location>
        <begin position="4"/>
        <end position="112"/>
    </location>
</feature>
<sequence length="325" mass="37031">MKISVVIPTYQRPQLLLRCVEALAHQTFPQDEYEIIVVSDGPDEATKAALHKVIPGIAIVIRYYYLPKKKGPAAARNYGWRMARSNRLIAFTDDDCIPDPKWLLAFWNAFLRSPGNKSAFTGKTVVPIPAVPTDYERNIAQLEKAEFITANCACTRAALEKVDGFDEQFTMAWREDSDLQFKFLEHRVPIISVKNAVVTHPVRKAPWGVSIKDEKKGVFNALLFKKFPELYKKRIQPAPPWRYYMTLVFIFSFLIAVLTGTSWLMLVSFAGWAAFTGWFIARRLAHTSHSINHILEMTVTSAVIPVLSIYYRIYGSLKFKSPLLP</sequence>
<dbReference type="AlphaFoldDB" id="A0AAP2DLM8"/>
<dbReference type="EMBL" id="JAHESF010000015">
    <property type="protein sequence ID" value="MBT1698531.1"/>
    <property type="molecule type" value="Genomic_DNA"/>
</dbReference>
<dbReference type="SUPFAM" id="SSF53448">
    <property type="entry name" value="Nucleotide-diphospho-sugar transferases"/>
    <property type="match status" value="1"/>
</dbReference>
<dbReference type="InterPro" id="IPR029044">
    <property type="entry name" value="Nucleotide-diphossugar_trans"/>
</dbReference>
<accession>A0AAP2DLM8</accession>
<feature type="transmembrane region" description="Helical" evidence="4">
    <location>
        <begin position="241"/>
        <end position="257"/>
    </location>
</feature>
<protein>
    <submittedName>
        <fullName evidence="6">Glycosyltransferase</fullName>
        <ecNumber evidence="6">2.4.-.-</ecNumber>
    </submittedName>
</protein>
<dbReference type="GO" id="GO:0016757">
    <property type="term" value="F:glycosyltransferase activity"/>
    <property type="evidence" value="ECO:0007669"/>
    <property type="project" value="UniProtKB-KW"/>
</dbReference>
<keyword evidence="7" id="KW-1185">Reference proteome</keyword>
<dbReference type="Pfam" id="PF00535">
    <property type="entry name" value="Glycos_transf_2"/>
    <property type="match status" value="1"/>
</dbReference>
<keyword evidence="4" id="KW-0812">Transmembrane</keyword>
<evidence type="ECO:0000313" key="6">
    <source>
        <dbReference type="EMBL" id="MBT1698531.1"/>
    </source>
</evidence>
<dbReference type="RefSeq" id="WP_254164804.1">
    <property type="nucleotide sequence ID" value="NZ_JAHESF010000015.1"/>
</dbReference>
<gene>
    <name evidence="6" type="ORF">KK083_16690</name>
</gene>
<dbReference type="InterPro" id="IPR001173">
    <property type="entry name" value="Glyco_trans_2-like"/>
</dbReference>
<dbReference type="EC" id="2.4.-.-" evidence="6"/>
<name>A0AAP2DLM8_9BACT</name>
<evidence type="ECO:0000256" key="4">
    <source>
        <dbReference type="SAM" id="Phobius"/>
    </source>
</evidence>
<evidence type="ECO:0000256" key="2">
    <source>
        <dbReference type="ARBA" id="ARBA00022676"/>
    </source>
</evidence>
<keyword evidence="4" id="KW-0472">Membrane</keyword>
<dbReference type="Proteomes" id="UP001319200">
    <property type="component" value="Unassembled WGS sequence"/>
</dbReference>
<proteinExistence type="inferred from homology"/>
<dbReference type="CDD" id="cd00761">
    <property type="entry name" value="Glyco_tranf_GTA_type"/>
    <property type="match status" value="1"/>
</dbReference>
<dbReference type="Gene3D" id="3.90.550.10">
    <property type="entry name" value="Spore Coat Polysaccharide Biosynthesis Protein SpsA, Chain A"/>
    <property type="match status" value="1"/>
</dbReference>
<dbReference type="PANTHER" id="PTHR43179:SF12">
    <property type="entry name" value="GALACTOFURANOSYLTRANSFERASE GLFT2"/>
    <property type="match status" value="1"/>
</dbReference>
<dbReference type="PANTHER" id="PTHR43179">
    <property type="entry name" value="RHAMNOSYLTRANSFERASE WBBL"/>
    <property type="match status" value="1"/>
</dbReference>
<reference evidence="6 7" key="1">
    <citation type="submission" date="2021-05" db="EMBL/GenBank/DDBJ databases">
        <title>A Polyphasic approach of four new species of the genus Ohtaekwangia: Ohtaekwangia histidinii sp. nov., Ohtaekwangia cretensis sp. nov., Ohtaekwangia indiensis sp. nov., Ohtaekwangia reichenbachii sp. nov. from diverse environment.</title>
        <authorList>
            <person name="Octaviana S."/>
        </authorList>
    </citation>
    <scope>NUCLEOTIDE SEQUENCE [LARGE SCALE GENOMIC DNA]</scope>
    <source>
        <strain evidence="6 7">PWU4</strain>
    </source>
</reference>
<feature type="transmembrane region" description="Helical" evidence="4">
    <location>
        <begin position="263"/>
        <end position="281"/>
    </location>
</feature>
<keyword evidence="3 6" id="KW-0808">Transferase</keyword>
<organism evidence="6 7">
    <name type="scientific">Chryseosolibacter histidini</name>
    <dbReference type="NCBI Taxonomy" id="2782349"/>
    <lineage>
        <taxon>Bacteria</taxon>
        <taxon>Pseudomonadati</taxon>
        <taxon>Bacteroidota</taxon>
        <taxon>Cytophagia</taxon>
        <taxon>Cytophagales</taxon>
        <taxon>Chryseotaleaceae</taxon>
        <taxon>Chryseosolibacter</taxon>
    </lineage>
</organism>
<keyword evidence="2 6" id="KW-0328">Glycosyltransferase</keyword>
<feature type="transmembrane region" description="Helical" evidence="4">
    <location>
        <begin position="293"/>
        <end position="313"/>
    </location>
</feature>